<dbReference type="GO" id="GO:0005975">
    <property type="term" value="P:carbohydrate metabolic process"/>
    <property type="evidence" value="ECO:0007669"/>
    <property type="project" value="InterPro"/>
</dbReference>
<dbReference type="AlphaFoldDB" id="A0A420ZB35"/>
<dbReference type="EMBL" id="QMNG01000105">
    <property type="protein sequence ID" value="RLC35910.1"/>
    <property type="molecule type" value="Genomic_DNA"/>
</dbReference>
<accession>A0A420ZB35</accession>
<dbReference type="CDD" id="cd10929">
    <property type="entry name" value="CE4_u5"/>
    <property type="match status" value="1"/>
</dbReference>
<dbReference type="Gene3D" id="3.20.20.370">
    <property type="entry name" value="Glycoside hydrolase/deacetylase"/>
    <property type="match status" value="1"/>
</dbReference>
<comment type="caution">
    <text evidence="1">The sequence shown here is derived from an EMBL/GenBank/DDBJ whole genome shotgun (WGS) entry which is preliminary data.</text>
</comment>
<dbReference type="Proteomes" id="UP000281261">
    <property type="component" value="Unassembled WGS sequence"/>
</dbReference>
<sequence>MHNLRGTLVVSLDFELHWGVRDKKAVKAYKRNLLGARSVVPRILEAFQYYEIHATWATVGFLFFDSKAELVEHLPALKPQYACSRLTPYGDISGIGANEEADPFHYALSLIKAIAAHPNQEIATHTFSHYYCMEPGQDLMAFRADIEAAVAIMRKNNLTPESIVFPRNQVNPEYLAVLPEYGITSYRGAPWYCVGREESLISSYIRAAARLLDAYVPIFGHNTCSYGQMQRSMPFNIQSDRMLRPYSRRFRTLEPLRLRRILAAMEFAAKKKRAFHLWWHPHNFGVEQESNLAALERILAHYVRLRESHGMVSRNMRELSRELLKEHSVEPA</sequence>
<dbReference type="SUPFAM" id="SSF88713">
    <property type="entry name" value="Glycoside hydrolase/deacetylase"/>
    <property type="match status" value="1"/>
</dbReference>
<reference evidence="1 2" key="1">
    <citation type="submission" date="2018-06" db="EMBL/GenBank/DDBJ databases">
        <title>Extensive metabolic versatility and redundancy in microbially diverse, dynamic hydrothermal sediments.</title>
        <authorList>
            <person name="Dombrowski N."/>
            <person name="Teske A."/>
            <person name="Baker B.J."/>
        </authorList>
    </citation>
    <scope>NUCLEOTIDE SEQUENCE [LARGE SCALE GENOMIC DNA]</scope>
    <source>
        <strain evidence="1">B79_G16</strain>
    </source>
</reference>
<dbReference type="InterPro" id="IPR011330">
    <property type="entry name" value="Glyco_hydro/deAcase_b/a-brl"/>
</dbReference>
<organism evidence="1 2">
    <name type="scientific">candidate division Kazan bacterium</name>
    <dbReference type="NCBI Taxonomy" id="2202143"/>
    <lineage>
        <taxon>Bacteria</taxon>
        <taxon>Bacteria division Kazan-3B-28</taxon>
    </lineage>
</organism>
<proteinExistence type="predicted"/>
<name>A0A420ZB35_UNCK3</name>
<evidence type="ECO:0000313" key="2">
    <source>
        <dbReference type="Proteomes" id="UP000281261"/>
    </source>
</evidence>
<evidence type="ECO:0000313" key="1">
    <source>
        <dbReference type="EMBL" id="RLC35910.1"/>
    </source>
</evidence>
<protein>
    <submittedName>
        <fullName evidence="1">Polysaccharide deacetylase</fullName>
    </submittedName>
</protein>
<gene>
    <name evidence="1" type="ORF">DRH29_05545</name>
</gene>